<feature type="compositionally biased region" description="Basic and acidic residues" evidence="1">
    <location>
        <begin position="603"/>
        <end position="614"/>
    </location>
</feature>
<accession>A0AA39HVC6</accession>
<feature type="compositionally biased region" description="Polar residues" evidence="1">
    <location>
        <begin position="615"/>
        <end position="625"/>
    </location>
</feature>
<feature type="compositionally biased region" description="Acidic residues" evidence="1">
    <location>
        <begin position="858"/>
        <end position="872"/>
    </location>
</feature>
<sequence length="1518" mass="172995">MNQFQLPKAQMKPKSSDFPSRQPSESKIKSQLPAYVVPIQPERGWALVVAVAESSSSPYTASFWSTGSVGGEIMVSTPKTVGYFDHLYPGEWFRVTYVPFPHKPGDPLHIPNVKHEVIKFDKPEERRKELPLVLGLSPLIQVETTILFKFRPVQMVEFNSERYRLVICPELGSAYAAIPRRSRTESWIDTMKSRLKKDQRNKDIEVTAKLAFPRSAVLNNEKCEIFWFVYNMTYEDRVFSFGTPKDYFEGKDWPEVTDDHKFMSLDEISYEVESHIEEAVDNEGYESCYEEGLDEEEEHPPPDEQQCQKPNTRHLSECGSLQDLEEFVKSCQPHLKNLTVDFDNKDAVINRVKVTALSIDDDTAICFSPKYGWCVAKRDLAGYALRSDEFARMFQYGKWVSLNLYSSRAPDGYYRVANWIGCPGYESCDPPFNLFCSNEASEALILEALAFEHIIQRASNDKGLRYILLETPMGSVWMPGSIEEPGLTLESLTVTCPSRCLCERNYKNYASPREAVIEDEASWGPRHNHYDSDDTIAGFMKEERSQSRLQQLRESCAQGFVRSRVKSAVHPRMEPRAPQGGWEAKPASAYGASRVVQNTPRTTTDERSPPERVRSSCQQYNGSDSTQERRTERSQLPRQESHVANRGFGGRAQFGEYHERSSNDMTSSSGVHTSRHLRVINSSHSTREHDNARFQECFSQNRRTQSINGQQSNDRFQQCFARQPRARSRSMGRGNCFQPRPVHAPSTVVSEAEITFREMKEEARRQMTRSYESSQTSSNKAADGISVASEYRHEQDRSEEQTSHEAPLIDLSDSPVPTEWPEPPAASTRSSSRGSGGDALEEVPAADASPHQSRNNSDSDEEYVISDDEEFENQPSKAADVSMFARKTPDGRKEVGIWVKGWRDELWKATGKNNDRVSVGDWVLCTVNMDQLIRFRRTRIEAPVSVSKKGLIRITVDVTFSPGNECAFSELLGKVFKCPAARWPSSGTYSCQVVAIPETKRSAIERNNTFWMTTRLMEDGPGFDDHRSITSQPTSDYSVRSGGDGRFALVLHVNSSRHPDFQASLWIQGEQGGLIGLVTERSSGERTHLRRGNWIYCQFRRYNDPPISAADYDLFEVTTFNAPDTDELLPLVKTRPNLIKVRSSVQVRDLMNGDHEGFAILPNVNFLGDVGVSVKHWYNIFADGRQYLRYSGLVPAVFVFAHQDIGLGVFWYLVSIGDDVHLSPQDLDQKLERYATYQFLDNLQYEAPASRSWDDSSGSEVEQPKNFTMIEHERSIVDCRSFADLEEFLWARREDVRSLSPDYGCHEKNVKLTKMFTFESVVLCYSPRLGWCAANACPSLMHENSEREWNEVRRGEWLRANLLRTRSSNGCRPIVEWLVCPDIKRVAPLFTLFCEDPDAGFNVMEALAFNDVLVEVEYRRRRFTILNTPMGKVWVPAEMQEDEADECEGFVIQCPEYCCCFEKYCVPPPVVPKEREPTEEVGYPNAVTVERHVILEIASRIERVMCPRPGATTHRKKM</sequence>
<comment type="caution">
    <text evidence="2">The sequence shown here is derived from an EMBL/GenBank/DDBJ whole genome shotgun (WGS) entry which is preliminary data.</text>
</comment>
<feature type="compositionally biased region" description="Acidic residues" evidence="1">
    <location>
        <begin position="287"/>
        <end position="298"/>
    </location>
</feature>
<feature type="compositionally biased region" description="Basic and acidic residues" evidence="1">
    <location>
        <begin position="790"/>
        <end position="803"/>
    </location>
</feature>
<evidence type="ECO:0000313" key="2">
    <source>
        <dbReference type="EMBL" id="KAK0412795.1"/>
    </source>
</evidence>
<gene>
    <name evidence="2" type="ORF">QR680_006413</name>
</gene>
<feature type="region of interest" description="Disordered" evidence="1">
    <location>
        <begin position="287"/>
        <end position="312"/>
    </location>
</feature>
<organism evidence="2 3">
    <name type="scientific">Steinernema hermaphroditum</name>
    <dbReference type="NCBI Taxonomy" id="289476"/>
    <lineage>
        <taxon>Eukaryota</taxon>
        <taxon>Metazoa</taxon>
        <taxon>Ecdysozoa</taxon>
        <taxon>Nematoda</taxon>
        <taxon>Chromadorea</taxon>
        <taxon>Rhabditida</taxon>
        <taxon>Tylenchina</taxon>
        <taxon>Panagrolaimomorpha</taxon>
        <taxon>Strongyloidoidea</taxon>
        <taxon>Steinernematidae</taxon>
        <taxon>Steinernema</taxon>
    </lineage>
</organism>
<evidence type="ECO:0000313" key="3">
    <source>
        <dbReference type="Proteomes" id="UP001175271"/>
    </source>
</evidence>
<dbReference type="Proteomes" id="UP001175271">
    <property type="component" value="Unassembled WGS sequence"/>
</dbReference>
<feature type="region of interest" description="Disordered" evidence="1">
    <location>
        <begin position="1"/>
        <end position="29"/>
    </location>
</feature>
<reference evidence="2" key="1">
    <citation type="submission" date="2023-06" db="EMBL/GenBank/DDBJ databases">
        <title>Genomic analysis of the entomopathogenic nematode Steinernema hermaphroditum.</title>
        <authorList>
            <person name="Schwarz E.M."/>
            <person name="Heppert J.K."/>
            <person name="Baniya A."/>
            <person name="Schwartz H.T."/>
            <person name="Tan C.-H."/>
            <person name="Antoshechkin I."/>
            <person name="Sternberg P.W."/>
            <person name="Goodrich-Blair H."/>
            <person name="Dillman A.R."/>
        </authorList>
    </citation>
    <scope>NUCLEOTIDE SEQUENCE</scope>
    <source>
        <strain evidence="2">PS9179</strain>
        <tissue evidence="2">Whole animal</tissue>
    </source>
</reference>
<evidence type="ECO:0000256" key="1">
    <source>
        <dbReference type="SAM" id="MobiDB-lite"/>
    </source>
</evidence>
<feature type="compositionally biased region" description="Basic and acidic residues" evidence="1">
    <location>
        <begin position="626"/>
        <end position="643"/>
    </location>
</feature>
<proteinExistence type="predicted"/>
<feature type="region of interest" description="Disordered" evidence="1">
    <location>
        <begin position="565"/>
        <end position="651"/>
    </location>
</feature>
<protein>
    <submittedName>
        <fullName evidence="2">Uncharacterized protein</fullName>
    </submittedName>
</protein>
<feature type="region of interest" description="Disordered" evidence="1">
    <location>
        <begin position="760"/>
        <end position="879"/>
    </location>
</feature>
<feature type="region of interest" description="Disordered" evidence="1">
    <location>
        <begin position="723"/>
        <end position="742"/>
    </location>
</feature>
<keyword evidence="3" id="KW-1185">Reference proteome</keyword>
<dbReference type="EMBL" id="JAUCMV010000003">
    <property type="protein sequence ID" value="KAK0412795.1"/>
    <property type="molecule type" value="Genomic_DNA"/>
</dbReference>
<name>A0AA39HVC6_9BILA</name>
<feature type="compositionally biased region" description="Polar residues" evidence="1">
    <location>
        <begin position="768"/>
        <end position="780"/>
    </location>
</feature>